<dbReference type="SMART" id="SM00228">
    <property type="entry name" value="PDZ"/>
    <property type="match status" value="1"/>
</dbReference>
<dbReference type="PANTHER" id="PTHR43343">
    <property type="entry name" value="PEPTIDASE S12"/>
    <property type="match status" value="1"/>
</dbReference>
<feature type="region of interest" description="Disordered" evidence="3">
    <location>
        <begin position="121"/>
        <end position="189"/>
    </location>
</feature>
<dbReference type="Pfam" id="PF13365">
    <property type="entry name" value="Trypsin_2"/>
    <property type="match status" value="1"/>
</dbReference>
<dbReference type="PANTHER" id="PTHR43343:SF3">
    <property type="entry name" value="PROTEASE DO-LIKE 8, CHLOROPLASTIC"/>
    <property type="match status" value="1"/>
</dbReference>
<dbReference type="PRINTS" id="PR00834">
    <property type="entry name" value="PROTEASES2C"/>
</dbReference>
<dbReference type="SUPFAM" id="SSF50156">
    <property type="entry name" value="PDZ domain-like"/>
    <property type="match status" value="1"/>
</dbReference>
<dbReference type="EMBL" id="JACHGN010000003">
    <property type="protein sequence ID" value="MBB5131999.1"/>
    <property type="molecule type" value="Genomic_DNA"/>
</dbReference>
<comment type="caution">
    <text evidence="6">The sequence shown here is derived from an EMBL/GenBank/DDBJ whole genome shotgun (WGS) entry which is preliminary data.</text>
</comment>
<proteinExistence type="predicted"/>
<dbReference type="InterPro" id="IPR001478">
    <property type="entry name" value="PDZ"/>
</dbReference>
<dbReference type="InterPro" id="IPR036034">
    <property type="entry name" value="PDZ_sf"/>
</dbReference>
<keyword evidence="2 6" id="KW-0378">Hydrolase</keyword>
<reference evidence="6 7" key="1">
    <citation type="submission" date="2020-08" db="EMBL/GenBank/DDBJ databases">
        <title>Genomic Encyclopedia of Type Strains, Phase IV (KMG-IV): sequencing the most valuable type-strain genomes for metagenomic binning, comparative biology and taxonomic classification.</title>
        <authorList>
            <person name="Goeker M."/>
        </authorList>
    </citation>
    <scope>NUCLEOTIDE SEQUENCE [LARGE SCALE GENOMIC DNA]</scope>
    <source>
        <strain evidence="6 7">DSM 45615</strain>
    </source>
</reference>
<dbReference type="EC" id="3.4.21.-" evidence="6"/>
<name>A0A840NZ06_9ACTN</name>
<dbReference type="GO" id="GO:0004252">
    <property type="term" value="F:serine-type endopeptidase activity"/>
    <property type="evidence" value="ECO:0007669"/>
    <property type="project" value="InterPro"/>
</dbReference>
<dbReference type="RefSeq" id="WP_312924127.1">
    <property type="nucleotide sequence ID" value="NZ_JACHGN010000003.1"/>
</dbReference>
<evidence type="ECO:0000256" key="2">
    <source>
        <dbReference type="ARBA" id="ARBA00022801"/>
    </source>
</evidence>
<dbReference type="PROSITE" id="PS50106">
    <property type="entry name" value="PDZ"/>
    <property type="match status" value="1"/>
</dbReference>
<keyword evidence="4" id="KW-0472">Membrane</keyword>
<keyword evidence="1 6" id="KW-0645">Protease</keyword>
<dbReference type="InterPro" id="IPR001940">
    <property type="entry name" value="Peptidase_S1C"/>
</dbReference>
<gene>
    <name evidence="6" type="ORF">HNP84_001712</name>
</gene>
<evidence type="ECO:0000313" key="7">
    <source>
        <dbReference type="Proteomes" id="UP000578449"/>
    </source>
</evidence>
<dbReference type="GO" id="GO:0006508">
    <property type="term" value="P:proteolysis"/>
    <property type="evidence" value="ECO:0007669"/>
    <property type="project" value="UniProtKB-KW"/>
</dbReference>
<dbReference type="Gene3D" id="2.30.42.10">
    <property type="match status" value="1"/>
</dbReference>
<keyword evidence="4" id="KW-0812">Transmembrane</keyword>
<organism evidence="6 7">
    <name type="scientific">Thermocatellispora tengchongensis</name>
    <dbReference type="NCBI Taxonomy" id="1073253"/>
    <lineage>
        <taxon>Bacteria</taxon>
        <taxon>Bacillati</taxon>
        <taxon>Actinomycetota</taxon>
        <taxon>Actinomycetes</taxon>
        <taxon>Streptosporangiales</taxon>
        <taxon>Streptosporangiaceae</taxon>
        <taxon>Thermocatellispora</taxon>
    </lineage>
</organism>
<evidence type="ECO:0000313" key="6">
    <source>
        <dbReference type="EMBL" id="MBB5131999.1"/>
    </source>
</evidence>
<keyword evidence="4" id="KW-1133">Transmembrane helix</keyword>
<feature type="region of interest" description="Disordered" evidence="3">
    <location>
        <begin position="394"/>
        <end position="413"/>
    </location>
</feature>
<evidence type="ECO:0000256" key="1">
    <source>
        <dbReference type="ARBA" id="ARBA00022670"/>
    </source>
</evidence>
<feature type="compositionally biased region" description="Low complexity" evidence="3">
    <location>
        <begin position="138"/>
        <end position="163"/>
    </location>
</feature>
<feature type="compositionally biased region" description="Low complexity" evidence="3">
    <location>
        <begin position="12"/>
        <end position="28"/>
    </location>
</feature>
<dbReference type="Proteomes" id="UP000578449">
    <property type="component" value="Unassembled WGS sequence"/>
</dbReference>
<evidence type="ECO:0000256" key="3">
    <source>
        <dbReference type="SAM" id="MobiDB-lite"/>
    </source>
</evidence>
<dbReference type="InterPro" id="IPR051201">
    <property type="entry name" value="Chloro_Bact_Ser_Proteases"/>
</dbReference>
<protein>
    <submittedName>
        <fullName evidence="6">Putative serine protease PepD</fullName>
        <ecNumber evidence="6">3.4.21.-</ecNumber>
    </submittedName>
</protein>
<feature type="region of interest" description="Disordered" evidence="3">
    <location>
        <begin position="1"/>
        <end position="75"/>
    </location>
</feature>
<dbReference type="AlphaFoldDB" id="A0A840NZ06"/>
<evidence type="ECO:0000259" key="5">
    <source>
        <dbReference type="PROSITE" id="PS50106"/>
    </source>
</evidence>
<feature type="transmembrane region" description="Helical" evidence="4">
    <location>
        <begin position="220"/>
        <end position="244"/>
    </location>
</feature>
<dbReference type="InterPro" id="IPR009003">
    <property type="entry name" value="Peptidase_S1_PA"/>
</dbReference>
<evidence type="ECO:0000256" key="4">
    <source>
        <dbReference type="SAM" id="Phobius"/>
    </source>
</evidence>
<dbReference type="SUPFAM" id="SSF50494">
    <property type="entry name" value="Trypsin-like serine proteases"/>
    <property type="match status" value="1"/>
</dbReference>
<dbReference type="Pfam" id="PF13180">
    <property type="entry name" value="PDZ_2"/>
    <property type="match status" value="1"/>
</dbReference>
<feature type="domain" description="PDZ" evidence="5">
    <location>
        <begin position="475"/>
        <end position="570"/>
    </location>
</feature>
<accession>A0A840NZ06</accession>
<dbReference type="Gene3D" id="2.40.10.120">
    <property type="match status" value="1"/>
</dbReference>
<keyword evidence="7" id="KW-1185">Reference proteome</keyword>
<sequence>MPNGPGAGLPSGPVGAGTTAADAPTAPLGPGGPGAFGPGTHARPAGDTAGAHAHPVGDGARGGQARPIGDTAGVHALPAGDAAGVHVGPAGGAAGVHARPTGDTAGVHALPAGDAAGVHVGPAGGAAGVHARPTGDTAGAHAHPAEGAAGVHAHPAGDAAGGQARPGGDTAAFPFAGIPGADPHQHRRGFGGFGGFGNFGGFGGAGGGARGAGGRAGRRVVAGLALAAVALGGGVAGAFAATAMNGDRPVVSSPVLSPASNQSGTTVADVAAAVQPSVVSITAGDAEGSGVILSADGLILTNNHVVSGLGDGGDVTVRFSDGKSARATVKGTDPSTDIAVLQASGVSGLTPAALGDSSKLKVGDSVLAIGSPLGLEGSVTAGIVSALNRTVTVGGDQQQPDLPPGWGRNQDQRAATPTTIGGAIQTDAAINPGNSGGALVNASGQVVGINSAIATNGGDGNIGVGFAIPINTAKQIADQLISDGTVSHAFLGVGVSDAADAAGNAAGGGTAGALVGSVSSGGPAEQAGIRQGDVITKIGDQNVTGADDVIGTVRGHKAGDKVSVTYVRDGQTHTVTVTLAERAEEE</sequence>